<gene>
    <name evidence="3" type="ORF">Tco_0878360</name>
</gene>
<keyword evidence="4" id="KW-1185">Reference proteome</keyword>
<reference evidence="3" key="2">
    <citation type="submission" date="2022-01" db="EMBL/GenBank/DDBJ databases">
        <authorList>
            <person name="Yamashiro T."/>
            <person name="Shiraishi A."/>
            <person name="Satake H."/>
            <person name="Nakayama K."/>
        </authorList>
    </citation>
    <scope>NUCLEOTIDE SEQUENCE</scope>
</reference>
<evidence type="ECO:0000256" key="1">
    <source>
        <dbReference type="SAM" id="Coils"/>
    </source>
</evidence>
<keyword evidence="1" id="KW-0175">Coiled coil</keyword>
<sequence>MIILSHLFIAFLKIRRYEARHNGRRDECRGLLRIQPESVIITPLIFPIQFVIVFPIHSVMNRQKTTFVIALSGGSESQGWVSFSKRPGNTATCYTKPLDSLKNWNGHFFWVDTFACPASFSWNASTTVSKDPFPKSSQYNTEHYATFIAYSAPFHKYPEPFLCLVGINRYYTLDENTYPQFLLDNNEEIDLLAFICTADPTKVRIGERQRGEDEPKLLDTTVGRAVLLLPVAPARAQSELDASVDRLFDEEGSGNEEEHHDSADGGQGAGTLIVSEATEVVAEDVIPLRSRQRKQKTIVDADEPSHLAKKLRNDYGAPGRPSVAGKSRSTVKRLLVGVVLNANVRGEPVSTLPFVTSSVSATSEHSSYHSGANIAEAKVDSVVRSSVPIIATVVTATADVATTTKEAPAKEAPARPSLFVVGSSLAGGTDLVPGGFSDVSGSGFFFGGIRTVVDQEFDLQKVYVLQWSITNGSCLDDGRVCREMLDEFAPPKFFASICGIEHTNFLIPNSMWLIVEEKGDILLKTKGVKEIDSLNAQLLLKEAESAEAIHLRVEASRFGIVKKSLQDEVRELEASSAGLQEKVTAYEKFVDQLEEFQDDKIKEVNDKLEKLDADVIAMLALTKCLNSTEYLSALGAEIGKAVEKGMHEGLSADITHDIEGSTLTDIAAYNPSVEAHYLAALHHLKSVNFSYLRIENPQRCYLNADQLKVSKHHSPDQPSVIGALRNLTGTEGTSAGGTLAVIAILAGTSTALSVTFASTSVVRPISTDDYEIVHADDQMGGSAEDQIGGDNVDPFPNVDNVDLNLQYLAGKDKNDKKKQKQSKTDKKRKRQDKE</sequence>
<accession>A0ABQ5BZI3</accession>
<evidence type="ECO:0000313" key="3">
    <source>
        <dbReference type="EMBL" id="GJT19654.1"/>
    </source>
</evidence>
<feature type="compositionally biased region" description="Basic residues" evidence="2">
    <location>
        <begin position="816"/>
        <end position="834"/>
    </location>
</feature>
<feature type="region of interest" description="Disordered" evidence="2">
    <location>
        <begin position="803"/>
        <end position="834"/>
    </location>
</feature>
<name>A0ABQ5BZI3_9ASTR</name>
<protein>
    <recommendedName>
        <fullName evidence="5">Transposase (Putative), gypsy type</fullName>
    </recommendedName>
</protein>
<evidence type="ECO:0008006" key="5">
    <source>
        <dbReference type="Google" id="ProtNLM"/>
    </source>
</evidence>
<dbReference type="Proteomes" id="UP001151760">
    <property type="component" value="Unassembled WGS sequence"/>
</dbReference>
<proteinExistence type="predicted"/>
<comment type="caution">
    <text evidence="3">The sequence shown here is derived from an EMBL/GenBank/DDBJ whole genome shotgun (WGS) entry which is preliminary data.</text>
</comment>
<organism evidence="3 4">
    <name type="scientific">Tanacetum coccineum</name>
    <dbReference type="NCBI Taxonomy" id="301880"/>
    <lineage>
        <taxon>Eukaryota</taxon>
        <taxon>Viridiplantae</taxon>
        <taxon>Streptophyta</taxon>
        <taxon>Embryophyta</taxon>
        <taxon>Tracheophyta</taxon>
        <taxon>Spermatophyta</taxon>
        <taxon>Magnoliopsida</taxon>
        <taxon>eudicotyledons</taxon>
        <taxon>Gunneridae</taxon>
        <taxon>Pentapetalae</taxon>
        <taxon>asterids</taxon>
        <taxon>campanulids</taxon>
        <taxon>Asterales</taxon>
        <taxon>Asteraceae</taxon>
        <taxon>Asteroideae</taxon>
        <taxon>Anthemideae</taxon>
        <taxon>Anthemidinae</taxon>
        <taxon>Tanacetum</taxon>
    </lineage>
</organism>
<dbReference type="EMBL" id="BQNB010013734">
    <property type="protein sequence ID" value="GJT19654.1"/>
    <property type="molecule type" value="Genomic_DNA"/>
</dbReference>
<evidence type="ECO:0000313" key="4">
    <source>
        <dbReference type="Proteomes" id="UP001151760"/>
    </source>
</evidence>
<reference evidence="3" key="1">
    <citation type="journal article" date="2022" name="Int. J. Mol. Sci.">
        <title>Draft Genome of Tanacetum Coccineum: Genomic Comparison of Closely Related Tanacetum-Family Plants.</title>
        <authorList>
            <person name="Yamashiro T."/>
            <person name="Shiraishi A."/>
            <person name="Nakayama K."/>
            <person name="Satake H."/>
        </authorList>
    </citation>
    <scope>NUCLEOTIDE SEQUENCE</scope>
</reference>
<feature type="region of interest" description="Disordered" evidence="2">
    <location>
        <begin position="250"/>
        <end position="269"/>
    </location>
</feature>
<feature type="coiled-coil region" evidence="1">
    <location>
        <begin position="562"/>
        <end position="614"/>
    </location>
</feature>
<evidence type="ECO:0000256" key="2">
    <source>
        <dbReference type="SAM" id="MobiDB-lite"/>
    </source>
</evidence>